<gene>
    <name evidence="1" type="ORF">HNQ08_003726</name>
</gene>
<organism evidence="1 2">
    <name type="scientific">Deinococcus humi</name>
    <dbReference type="NCBI Taxonomy" id="662880"/>
    <lineage>
        <taxon>Bacteria</taxon>
        <taxon>Thermotogati</taxon>
        <taxon>Deinococcota</taxon>
        <taxon>Deinococci</taxon>
        <taxon>Deinococcales</taxon>
        <taxon>Deinococcaceae</taxon>
        <taxon>Deinococcus</taxon>
    </lineage>
</organism>
<dbReference type="EMBL" id="JACHFL010000011">
    <property type="protein sequence ID" value="MBB5364613.1"/>
    <property type="molecule type" value="Genomic_DNA"/>
</dbReference>
<reference evidence="1 2" key="1">
    <citation type="submission" date="2020-08" db="EMBL/GenBank/DDBJ databases">
        <title>Genomic Encyclopedia of Type Strains, Phase IV (KMG-IV): sequencing the most valuable type-strain genomes for metagenomic binning, comparative biology and taxonomic classification.</title>
        <authorList>
            <person name="Goeker M."/>
        </authorList>
    </citation>
    <scope>NUCLEOTIDE SEQUENCE [LARGE SCALE GENOMIC DNA]</scope>
    <source>
        <strain evidence="1 2">DSM 27939</strain>
    </source>
</reference>
<dbReference type="AlphaFoldDB" id="A0A7W8JXF2"/>
<name>A0A7W8JXF2_9DEIO</name>
<protein>
    <submittedName>
        <fullName evidence="1">Uncharacterized protein</fullName>
    </submittedName>
</protein>
<comment type="caution">
    <text evidence="1">The sequence shown here is derived from an EMBL/GenBank/DDBJ whole genome shotgun (WGS) entry which is preliminary data.</text>
</comment>
<sequence length="66" mass="6814">MSQQITATVTLQSIDTVQKPAYERPQVQDLGAWTVVTLQLSGGTGEIGFGTGLGNLLAGKPKNGGL</sequence>
<accession>A0A7W8JXF2</accession>
<evidence type="ECO:0000313" key="1">
    <source>
        <dbReference type="EMBL" id="MBB5364613.1"/>
    </source>
</evidence>
<keyword evidence="2" id="KW-1185">Reference proteome</keyword>
<dbReference type="RefSeq" id="WP_184135230.1">
    <property type="nucleotide sequence ID" value="NZ_JACHFL010000011.1"/>
</dbReference>
<evidence type="ECO:0000313" key="2">
    <source>
        <dbReference type="Proteomes" id="UP000552709"/>
    </source>
</evidence>
<dbReference type="Proteomes" id="UP000552709">
    <property type="component" value="Unassembled WGS sequence"/>
</dbReference>
<proteinExistence type="predicted"/>